<dbReference type="Proteomes" id="UP001329313">
    <property type="component" value="Chromosome"/>
</dbReference>
<dbReference type="SUPFAM" id="SSF53955">
    <property type="entry name" value="Lysozyme-like"/>
    <property type="match status" value="1"/>
</dbReference>
<organism evidence="3 4">
    <name type="scientific">Microbacterium limosum</name>
    <dbReference type="NCBI Taxonomy" id="3079935"/>
    <lineage>
        <taxon>Bacteria</taxon>
        <taxon>Bacillati</taxon>
        <taxon>Actinomycetota</taxon>
        <taxon>Actinomycetes</taxon>
        <taxon>Micrococcales</taxon>
        <taxon>Microbacteriaceae</taxon>
        <taxon>Microbacterium</taxon>
    </lineage>
</organism>
<dbReference type="EMBL" id="CP137080">
    <property type="protein sequence ID" value="WOQ70504.1"/>
    <property type="molecule type" value="Genomic_DNA"/>
</dbReference>
<keyword evidence="4" id="KW-1185">Reference proteome</keyword>
<sequence length="324" mass="32727">MRSITSSSPDRRTRRLADRSARRARRRPAIATSALALGIIAAVGLSTAPAAQAGASGTSPGIALASFTTAIEPTPVVSPTGTDEISTAMQAELAAADASLAAATAVASDISASGLDIGVPETTVDTAALEDAIDRLEGATDLPAPLVPDLTDDVTEHRTVVDGQVASLRGSLEAAQAKKAEEEAAEKARLEAEAAARAAAAAPAPRSSAAGAPIAAGGAVGGTSPADAQATARSMLGGYGWGDDQFSCLVSLWHKESGWRYNAYNASSGATGIPQALPGSKMASAGADWQTNPATQIRWGLGYIQGRYGSPCGAWSHSQSVGWY</sequence>
<feature type="compositionally biased region" description="Basic and acidic residues" evidence="2">
    <location>
        <begin position="9"/>
        <end position="21"/>
    </location>
</feature>
<proteinExistence type="predicted"/>
<dbReference type="KEGG" id="mliy:RYJ27_04665"/>
<feature type="coiled-coil region" evidence="1">
    <location>
        <begin position="165"/>
        <end position="198"/>
    </location>
</feature>
<dbReference type="InterPro" id="IPR006311">
    <property type="entry name" value="TAT_signal"/>
</dbReference>
<dbReference type="PROSITE" id="PS51318">
    <property type="entry name" value="TAT"/>
    <property type="match status" value="1"/>
</dbReference>
<dbReference type="RefSeq" id="WP_330171585.1">
    <property type="nucleotide sequence ID" value="NZ_CP137080.1"/>
</dbReference>
<keyword evidence="1" id="KW-0175">Coiled coil</keyword>
<reference evidence="3 4" key="1">
    <citation type="submission" date="2023-10" db="EMBL/GenBank/DDBJ databases">
        <title>Y20.</title>
        <authorList>
            <person name="Zhang G."/>
            <person name="Ding Y."/>
        </authorList>
    </citation>
    <scope>NUCLEOTIDE SEQUENCE [LARGE SCALE GENOMIC DNA]</scope>
    <source>
        <strain evidence="3 4">Y20</strain>
    </source>
</reference>
<evidence type="ECO:0000313" key="4">
    <source>
        <dbReference type="Proteomes" id="UP001329313"/>
    </source>
</evidence>
<gene>
    <name evidence="3" type="ORF">RYJ27_04665</name>
</gene>
<name>A0AAU0MIR0_9MICO</name>
<protein>
    <submittedName>
        <fullName evidence="3">Lytic transglycosylase domain-containing protein</fullName>
    </submittedName>
</protein>
<evidence type="ECO:0000313" key="3">
    <source>
        <dbReference type="EMBL" id="WOQ70504.1"/>
    </source>
</evidence>
<evidence type="ECO:0000256" key="2">
    <source>
        <dbReference type="SAM" id="MobiDB-lite"/>
    </source>
</evidence>
<dbReference type="AlphaFoldDB" id="A0AAU0MIR0"/>
<feature type="region of interest" description="Disordered" evidence="2">
    <location>
        <begin position="1"/>
        <end position="26"/>
    </location>
</feature>
<evidence type="ECO:0000256" key="1">
    <source>
        <dbReference type="SAM" id="Coils"/>
    </source>
</evidence>
<accession>A0AAU0MIR0</accession>
<dbReference type="InterPro" id="IPR023346">
    <property type="entry name" value="Lysozyme-like_dom_sf"/>
</dbReference>